<evidence type="ECO:0008006" key="13">
    <source>
        <dbReference type="Google" id="ProtNLM"/>
    </source>
</evidence>
<feature type="region of interest" description="Disordered" evidence="10">
    <location>
        <begin position="103"/>
        <end position="125"/>
    </location>
</feature>
<evidence type="ECO:0000256" key="10">
    <source>
        <dbReference type="SAM" id="MobiDB-lite"/>
    </source>
</evidence>
<keyword evidence="8" id="KW-0131">Cell cycle</keyword>
<dbReference type="EMBL" id="JAGHQL010000147">
    <property type="protein sequence ID" value="KAH0537391.1"/>
    <property type="molecule type" value="Genomic_DNA"/>
</dbReference>
<accession>A0A9P8I2K0</accession>
<sequence length="215" mass="23000">MPSPSPSPPPAPPIPATPGRRASAFQTIFTDALTHTIKTCNYQNFASCFPTPAQHCPGFLYKLWSQLLGAFEARAKAEFETILLERNVVPNLNALDSLIAEARKRKARAPSSQPPPAPPHTLPPPALLLAHLHPHLSHTQSQLNASLQTIQSQNALLSTTIQAQREEIANLLKGLEEVVGDLGGAVEGLRGEGEGVEGLGREAERLDGEVRAVPG</sequence>
<dbReference type="GO" id="GO:0051301">
    <property type="term" value="P:cell division"/>
    <property type="evidence" value="ECO:0007669"/>
    <property type="project" value="UniProtKB-KW"/>
</dbReference>
<keyword evidence="5" id="KW-0498">Mitosis</keyword>
<dbReference type="GO" id="GO:0007059">
    <property type="term" value="P:chromosome segregation"/>
    <property type="evidence" value="ECO:0007669"/>
    <property type="project" value="TreeGrafter"/>
</dbReference>
<feature type="compositionally biased region" description="Pro residues" evidence="10">
    <location>
        <begin position="112"/>
        <end position="125"/>
    </location>
</feature>
<evidence type="ECO:0000256" key="3">
    <source>
        <dbReference type="ARBA" id="ARBA00022454"/>
    </source>
</evidence>
<keyword evidence="9" id="KW-0137">Centromere</keyword>
<keyword evidence="6" id="KW-0995">Kinetochore</keyword>
<evidence type="ECO:0000313" key="11">
    <source>
        <dbReference type="EMBL" id="KAH0537391.1"/>
    </source>
</evidence>
<evidence type="ECO:0000256" key="8">
    <source>
        <dbReference type="ARBA" id="ARBA00023306"/>
    </source>
</evidence>
<evidence type="ECO:0000256" key="6">
    <source>
        <dbReference type="ARBA" id="ARBA00022838"/>
    </source>
</evidence>
<organism evidence="11 12">
    <name type="scientific">Glutinoglossum americanum</name>
    <dbReference type="NCBI Taxonomy" id="1670608"/>
    <lineage>
        <taxon>Eukaryota</taxon>
        <taxon>Fungi</taxon>
        <taxon>Dikarya</taxon>
        <taxon>Ascomycota</taxon>
        <taxon>Pezizomycotina</taxon>
        <taxon>Geoglossomycetes</taxon>
        <taxon>Geoglossales</taxon>
        <taxon>Geoglossaceae</taxon>
        <taxon>Glutinoglossum</taxon>
    </lineage>
</organism>
<evidence type="ECO:0000256" key="5">
    <source>
        <dbReference type="ARBA" id="ARBA00022776"/>
    </source>
</evidence>
<protein>
    <recommendedName>
        <fullName evidence="13">MIND kinetochore complex component Nnf1</fullName>
    </recommendedName>
</protein>
<dbReference type="Pfam" id="PF03980">
    <property type="entry name" value="Nnf1"/>
    <property type="match status" value="1"/>
</dbReference>
<comment type="subcellular location">
    <subcellularLocation>
        <location evidence="2">Chromosome</location>
        <location evidence="2">Centromere</location>
        <location evidence="2">Kinetochore</location>
    </subcellularLocation>
    <subcellularLocation>
        <location evidence="1">Nucleus</location>
    </subcellularLocation>
</comment>
<dbReference type="AlphaFoldDB" id="A0A9P8I2K0"/>
<name>A0A9P8I2K0_9PEZI</name>
<proteinExistence type="predicted"/>
<evidence type="ECO:0000256" key="1">
    <source>
        <dbReference type="ARBA" id="ARBA00004123"/>
    </source>
</evidence>
<evidence type="ECO:0000313" key="12">
    <source>
        <dbReference type="Proteomes" id="UP000698800"/>
    </source>
</evidence>
<reference evidence="11" key="1">
    <citation type="submission" date="2021-03" db="EMBL/GenBank/DDBJ databases">
        <title>Comparative genomics and phylogenomic investigation of the class Geoglossomycetes provide insights into ecological specialization and systematics.</title>
        <authorList>
            <person name="Melie T."/>
            <person name="Pirro S."/>
            <person name="Miller A.N."/>
            <person name="Quandt A."/>
        </authorList>
    </citation>
    <scope>NUCLEOTIDE SEQUENCE</scope>
    <source>
        <strain evidence="11">GBOQ0MN5Z8</strain>
    </source>
</reference>
<dbReference type="PANTHER" id="PTHR15459">
    <property type="entry name" value="POLYAMINE-MODULATED FACTOR 1"/>
    <property type="match status" value="1"/>
</dbReference>
<keyword evidence="12" id="KW-1185">Reference proteome</keyword>
<dbReference type="Proteomes" id="UP000698800">
    <property type="component" value="Unassembled WGS sequence"/>
</dbReference>
<comment type="caution">
    <text evidence="11">The sequence shown here is derived from an EMBL/GenBank/DDBJ whole genome shotgun (WGS) entry which is preliminary data.</text>
</comment>
<evidence type="ECO:0000256" key="7">
    <source>
        <dbReference type="ARBA" id="ARBA00023242"/>
    </source>
</evidence>
<dbReference type="PANTHER" id="PTHR15459:SF3">
    <property type="entry name" value="POLYAMINE-MODULATED FACTOR 1"/>
    <property type="match status" value="1"/>
</dbReference>
<evidence type="ECO:0000256" key="2">
    <source>
        <dbReference type="ARBA" id="ARBA00004629"/>
    </source>
</evidence>
<dbReference type="GO" id="GO:0000444">
    <property type="term" value="C:MIS12/MIND type complex"/>
    <property type="evidence" value="ECO:0007669"/>
    <property type="project" value="InterPro"/>
</dbReference>
<evidence type="ECO:0000256" key="9">
    <source>
        <dbReference type="ARBA" id="ARBA00023328"/>
    </source>
</evidence>
<keyword evidence="7" id="KW-0539">Nucleus</keyword>
<keyword evidence="4" id="KW-0132">Cell division</keyword>
<evidence type="ECO:0000256" key="4">
    <source>
        <dbReference type="ARBA" id="ARBA00022618"/>
    </source>
</evidence>
<dbReference type="GO" id="GO:0005634">
    <property type="term" value="C:nucleus"/>
    <property type="evidence" value="ECO:0007669"/>
    <property type="project" value="UniProtKB-SubCell"/>
</dbReference>
<keyword evidence="3" id="KW-0158">Chromosome</keyword>
<dbReference type="OrthoDB" id="18453at2759"/>
<gene>
    <name evidence="11" type="ORF">FGG08_005790</name>
</gene>
<dbReference type="InterPro" id="IPR007128">
    <property type="entry name" value="PMF1/Nnf1"/>
</dbReference>